<dbReference type="Proteomes" id="UP000224629">
    <property type="component" value="Chromosome"/>
</dbReference>
<dbReference type="EMBL" id="CP024161">
    <property type="protein sequence ID" value="ATP59974.1"/>
    <property type="molecule type" value="Genomic_DNA"/>
</dbReference>
<organism evidence="1 2">
    <name type="scientific">Mesomycoplasma dispar</name>
    <dbReference type="NCBI Taxonomy" id="86660"/>
    <lineage>
        <taxon>Bacteria</taxon>
        <taxon>Bacillati</taxon>
        <taxon>Mycoplasmatota</taxon>
        <taxon>Mycoplasmoidales</taxon>
        <taxon>Metamycoplasmataceae</taxon>
        <taxon>Mesomycoplasma</taxon>
    </lineage>
</organism>
<proteinExistence type="predicted"/>
<sequence length="31" mass="3550">MVGKSGIGETTLINLIANFTNKRWGKFRHLF</sequence>
<protein>
    <recommendedName>
        <fullName evidence="3">ABC transporter domain-containing protein</fullName>
    </recommendedName>
</protein>
<gene>
    <name evidence="1" type="ORF">CSW10_03580</name>
</gene>
<reference evidence="1" key="1">
    <citation type="submission" date="2017-10" db="EMBL/GenBank/DDBJ databases">
        <title>Genome-wide analysis of the first isolated strain mycoplasma dispar GS01.</title>
        <authorList>
            <person name="Hao H."/>
            <person name="Chen S."/>
            <person name="Zhao P."/>
            <person name="Chu Y."/>
            <person name="Liu Y."/>
        </authorList>
    </citation>
    <scope>NUCLEOTIDE SEQUENCE [LARGE SCALE GENOMIC DNA]</scope>
    <source>
        <strain evidence="1">GS01</strain>
    </source>
</reference>
<evidence type="ECO:0008006" key="3">
    <source>
        <dbReference type="Google" id="ProtNLM"/>
    </source>
</evidence>
<keyword evidence="2" id="KW-1185">Reference proteome</keyword>
<accession>A0ABM6PS19</accession>
<name>A0ABM6PS19_9BACT</name>
<evidence type="ECO:0000313" key="1">
    <source>
        <dbReference type="EMBL" id="ATP59974.1"/>
    </source>
</evidence>
<evidence type="ECO:0000313" key="2">
    <source>
        <dbReference type="Proteomes" id="UP000224629"/>
    </source>
</evidence>